<protein>
    <submittedName>
        <fullName evidence="10">ABC transporter permease</fullName>
    </submittedName>
</protein>
<dbReference type="EMBL" id="JBEAAL010000006">
    <property type="protein sequence ID" value="MEQ1405562.1"/>
    <property type="molecule type" value="Genomic_DNA"/>
</dbReference>
<evidence type="ECO:0000256" key="5">
    <source>
        <dbReference type="ARBA" id="ARBA00022692"/>
    </source>
</evidence>
<evidence type="ECO:0000256" key="2">
    <source>
        <dbReference type="ARBA" id="ARBA00022448"/>
    </source>
</evidence>
<feature type="transmembrane region" description="Helical" evidence="8">
    <location>
        <begin position="261"/>
        <end position="283"/>
    </location>
</feature>
<evidence type="ECO:0000313" key="10">
    <source>
        <dbReference type="EMBL" id="MEQ1405562.1"/>
    </source>
</evidence>
<dbReference type="SUPFAM" id="SSF161098">
    <property type="entry name" value="MetI-like"/>
    <property type="match status" value="1"/>
</dbReference>
<evidence type="ECO:0000256" key="6">
    <source>
        <dbReference type="ARBA" id="ARBA00022989"/>
    </source>
</evidence>
<feature type="transmembrane region" description="Helical" evidence="8">
    <location>
        <begin position="204"/>
        <end position="229"/>
    </location>
</feature>
<feature type="transmembrane region" description="Helical" evidence="8">
    <location>
        <begin position="98"/>
        <end position="118"/>
    </location>
</feature>
<reference evidence="10 11" key="1">
    <citation type="submission" date="2024-05" db="EMBL/GenBank/DDBJ databases">
        <title>Neorhizobium sp. Rsf11, a plant growth promoting and heavy metal resistant PAH-degrader.</title>
        <authorList>
            <person name="Golubev S.N."/>
            <person name="Muratova A.Y."/>
            <person name="Markelova M.I."/>
        </authorList>
    </citation>
    <scope>NUCLEOTIDE SEQUENCE [LARGE SCALE GENOMIC DNA]</scope>
    <source>
        <strain evidence="10 11">Rsf11</strain>
    </source>
</reference>
<dbReference type="InterPro" id="IPR000515">
    <property type="entry name" value="MetI-like"/>
</dbReference>
<dbReference type="PANTHER" id="PTHR43357">
    <property type="entry name" value="INNER MEMBRANE ABC TRANSPORTER PERMEASE PROTEIN YDCV"/>
    <property type="match status" value="1"/>
</dbReference>
<feature type="domain" description="ABC transmembrane type-1" evidence="9">
    <location>
        <begin position="92"/>
        <end position="280"/>
    </location>
</feature>
<gene>
    <name evidence="10" type="ORF">ABK249_11520</name>
</gene>
<dbReference type="InterPro" id="IPR035906">
    <property type="entry name" value="MetI-like_sf"/>
</dbReference>
<keyword evidence="11" id="KW-1185">Reference proteome</keyword>
<dbReference type="Proteomes" id="UP001496627">
    <property type="component" value="Unassembled WGS sequence"/>
</dbReference>
<evidence type="ECO:0000256" key="3">
    <source>
        <dbReference type="ARBA" id="ARBA00022475"/>
    </source>
</evidence>
<name>A0ABV0M128_9HYPH</name>
<evidence type="ECO:0000313" key="11">
    <source>
        <dbReference type="Proteomes" id="UP001496627"/>
    </source>
</evidence>
<dbReference type="Gene3D" id="1.10.3720.10">
    <property type="entry name" value="MetI-like"/>
    <property type="match status" value="1"/>
</dbReference>
<evidence type="ECO:0000256" key="4">
    <source>
        <dbReference type="ARBA" id="ARBA00022519"/>
    </source>
</evidence>
<dbReference type="Pfam" id="PF00528">
    <property type="entry name" value="BPD_transp_1"/>
    <property type="match status" value="1"/>
</dbReference>
<organism evidence="10 11">
    <name type="scientific">Neorhizobium phenanthreniclasticum</name>
    <dbReference type="NCBI Taxonomy" id="3157917"/>
    <lineage>
        <taxon>Bacteria</taxon>
        <taxon>Pseudomonadati</taxon>
        <taxon>Pseudomonadota</taxon>
        <taxon>Alphaproteobacteria</taxon>
        <taxon>Hyphomicrobiales</taxon>
        <taxon>Rhizobiaceae</taxon>
        <taxon>Rhizobium/Agrobacterium group</taxon>
        <taxon>Neorhizobium</taxon>
    </lineage>
</organism>
<evidence type="ECO:0000256" key="7">
    <source>
        <dbReference type="ARBA" id="ARBA00023136"/>
    </source>
</evidence>
<feature type="transmembrane region" description="Helical" evidence="8">
    <location>
        <begin position="160"/>
        <end position="183"/>
    </location>
</feature>
<dbReference type="RefSeq" id="WP_081952905.1">
    <property type="nucleotide sequence ID" value="NZ_JBEAAL010000006.1"/>
</dbReference>
<comment type="caution">
    <text evidence="10">The sequence shown here is derived from an EMBL/GenBank/DDBJ whole genome shotgun (WGS) entry which is preliminary data.</text>
</comment>
<feature type="transmembrane region" description="Helical" evidence="8">
    <location>
        <begin position="33"/>
        <end position="57"/>
    </location>
</feature>
<accession>A0ABV0M128</accession>
<proteinExistence type="inferred from homology"/>
<evidence type="ECO:0000256" key="8">
    <source>
        <dbReference type="RuleBase" id="RU363032"/>
    </source>
</evidence>
<keyword evidence="6 8" id="KW-1133">Transmembrane helix</keyword>
<dbReference type="PROSITE" id="PS50928">
    <property type="entry name" value="ABC_TM1"/>
    <property type="match status" value="1"/>
</dbReference>
<keyword evidence="3" id="KW-1003">Cell membrane</keyword>
<dbReference type="CDD" id="cd06261">
    <property type="entry name" value="TM_PBP2"/>
    <property type="match status" value="1"/>
</dbReference>
<keyword evidence="5 8" id="KW-0812">Transmembrane</keyword>
<feature type="transmembrane region" description="Helical" evidence="8">
    <location>
        <begin position="130"/>
        <end position="154"/>
    </location>
</feature>
<evidence type="ECO:0000259" key="9">
    <source>
        <dbReference type="PROSITE" id="PS50928"/>
    </source>
</evidence>
<comment type="similarity">
    <text evidence="8">Belongs to the binding-protein-dependent transport system permease family.</text>
</comment>
<evidence type="ECO:0000256" key="1">
    <source>
        <dbReference type="ARBA" id="ARBA00004429"/>
    </source>
</evidence>
<sequence>MSPDLEFALASREIANEENSLVSRNSRSLWRCLGAVTAGFLILLILLFLVLPIVIIFPMSFGSASYLEFPPRGLTLRWYGQYLSDPDWRAATLFSLKIALATTLSATIIGTLAAIAFVRGSFPGKGLFQAITLSPMIIPHIVIAVAVFLAFAPLNLSGSFLGFLIAHTMLAVPYVVLTVVAALQRFDTTLELAALNCGAGRIRTFFSVVLPNIRVGVASGAVFAFLASFDEATVAFFLSGIEGKTITRKMFEDIDFNLTPVIAAVSVVLTLTSLLVMGALHVFSRNPVPAQR</sequence>
<comment type="subcellular location">
    <subcellularLocation>
        <location evidence="1">Cell inner membrane</location>
        <topology evidence="1">Multi-pass membrane protein</topology>
    </subcellularLocation>
    <subcellularLocation>
        <location evidence="8">Cell membrane</location>
        <topology evidence="8">Multi-pass membrane protein</topology>
    </subcellularLocation>
</comment>
<keyword evidence="2 8" id="KW-0813">Transport</keyword>
<keyword evidence="4" id="KW-0997">Cell inner membrane</keyword>
<keyword evidence="7 8" id="KW-0472">Membrane</keyword>
<dbReference type="PANTHER" id="PTHR43357:SF4">
    <property type="entry name" value="INNER MEMBRANE ABC TRANSPORTER PERMEASE PROTEIN YDCV"/>
    <property type="match status" value="1"/>
</dbReference>